<reference evidence="3 4" key="1">
    <citation type="submission" date="2019-07" db="EMBL/GenBank/DDBJ databases">
        <title>Genome sequence of 2 isolates from Red Sea Mangroves.</title>
        <authorList>
            <person name="Sefrji F."/>
            <person name="Michoud G."/>
            <person name="Merlino G."/>
            <person name="Daffonchio D."/>
        </authorList>
    </citation>
    <scope>NUCLEOTIDE SEQUENCE [LARGE SCALE GENOMIC DNA]</scope>
    <source>
        <strain evidence="3 4">R1DC41</strain>
    </source>
</reference>
<evidence type="ECO:0000256" key="1">
    <source>
        <dbReference type="ARBA" id="ARBA00006817"/>
    </source>
</evidence>
<protein>
    <submittedName>
        <fullName evidence="3">SRPBCC family protein</fullName>
    </submittedName>
</protein>
<dbReference type="Pfam" id="PF08327">
    <property type="entry name" value="AHSA1"/>
    <property type="match status" value="1"/>
</dbReference>
<sequence>MKNEVLVYSFHEYIDAPLESVYEYMNKDEHVYQWNSMIEEHIYEGNEEEIKAGSTYKSRMKLDKKEFVIETKIIKHEPPYHAEIHGYSKEGVSITRYWFERDGHGTTLTVEASLLPKNFLYKWASKLFKPFSKLVFDEQYKAFVQYVYTQESKKIS</sequence>
<dbReference type="EMBL" id="CP049742">
    <property type="protein sequence ID" value="QPC48100.1"/>
    <property type="molecule type" value="Genomic_DNA"/>
</dbReference>
<name>A0A7S8CDQ7_9BACI</name>
<evidence type="ECO:0000259" key="2">
    <source>
        <dbReference type="Pfam" id="PF08327"/>
    </source>
</evidence>
<proteinExistence type="inferred from homology"/>
<dbReference type="AlphaFoldDB" id="A0A7S8CDQ7"/>
<organism evidence="3 4">
    <name type="scientific">Mangrovibacillus cuniculi</name>
    <dbReference type="NCBI Taxonomy" id="2593652"/>
    <lineage>
        <taxon>Bacteria</taxon>
        <taxon>Bacillati</taxon>
        <taxon>Bacillota</taxon>
        <taxon>Bacilli</taxon>
        <taxon>Bacillales</taxon>
        <taxon>Bacillaceae</taxon>
        <taxon>Mangrovibacillus</taxon>
    </lineage>
</organism>
<dbReference type="RefSeq" id="WP_239672781.1">
    <property type="nucleotide sequence ID" value="NZ_CP049742.1"/>
</dbReference>
<dbReference type="InterPro" id="IPR013538">
    <property type="entry name" value="ASHA1/2-like_C"/>
</dbReference>
<dbReference type="InterPro" id="IPR023393">
    <property type="entry name" value="START-like_dom_sf"/>
</dbReference>
<evidence type="ECO:0000313" key="3">
    <source>
        <dbReference type="EMBL" id="QPC48100.1"/>
    </source>
</evidence>
<dbReference type="Proteomes" id="UP000593626">
    <property type="component" value="Chromosome"/>
</dbReference>
<dbReference type="KEGG" id="mcui:G8O30_14765"/>
<gene>
    <name evidence="3" type="ORF">G8O30_14765</name>
</gene>
<evidence type="ECO:0000313" key="4">
    <source>
        <dbReference type="Proteomes" id="UP000593626"/>
    </source>
</evidence>
<comment type="similarity">
    <text evidence="1">Belongs to the AHA1 family.</text>
</comment>
<keyword evidence="4" id="KW-1185">Reference proteome</keyword>
<dbReference type="CDD" id="cd07812">
    <property type="entry name" value="SRPBCC"/>
    <property type="match status" value="1"/>
</dbReference>
<dbReference type="Gene3D" id="3.30.530.20">
    <property type="match status" value="1"/>
</dbReference>
<feature type="domain" description="Activator of Hsp90 ATPase homologue 1/2-like C-terminal" evidence="2">
    <location>
        <begin position="15"/>
        <end position="117"/>
    </location>
</feature>
<accession>A0A7S8CDQ7</accession>
<dbReference type="SUPFAM" id="SSF55961">
    <property type="entry name" value="Bet v1-like"/>
    <property type="match status" value="1"/>
</dbReference>